<gene>
    <name evidence="2" type="ORF">GCM10023203_59270</name>
</gene>
<organism evidence="2 3">
    <name type="scientific">Actinomycetospora straminea</name>
    <dbReference type="NCBI Taxonomy" id="663607"/>
    <lineage>
        <taxon>Bacteria</taxon>
        <taxon>Bacillati</taxon>
        <taxon>Actinomycetota</taxon>
        <taxon>Actinomycetes</taxon>
        <taxon>Pseudonocardiales</taxon>
        <taxon>Pseudonocardiaceae</taxon>
        <taxon>Actinomycetospora</taxon>
    </lineage>
</organism>
<comment type="caution">
    <text evidence="2">The sequence shown here is derived from an EMBL/GenBank/DDBJ whole genome shotgun (WGS) entry which is preliminary data.</text>
</comment>
<evidence type="ECO:0000256" key="1">
    <source>
        <dbReference type="SAM" id="Phobius"/>
    </source>
</evidence>
<keyword evidence="1" id="KW-0472">Membrane</keyword>
<evidence type="ECO:0000313" key="2">
    <source>
        <dbReference type="EMBL" id="GAA4896877.1"/>
    </source>
</evidence>
<dbReference type="RefSeq" id="WP_274231612.1">
    <property type="nucleotide sequence ID" value="NZ_BAABHQ010000031.1"/>
</dbReference>
<accession>A0ABP9FAW5</accession>
<dbReference type="EMBL" id="BAABHQ010000031">
    <property type="protein sequence ID" value="GAA4896877.1"/>
    <property type="molecule type" value="Genomic_DNA"/>
</dbReference>
<keyword evidence="1" id="KW-1133">Transmembrane helix</keyword>
<name>A0ABP9FAW5_9PSEU</name>
<evidence type="ECO:0000313" key="3">
    <source>
        <dbReference type="Proteomes" id="UP001500457"/>
    </source>
</evidence>
<dbReference type="Proteomes" id="UP001500457">
    <property type="component" value="Unassembled WGS sequence"/>
</dbReference>
<protein>
    <submittedName>
        <fullName evidence="2">Uncharacterized protein</fullName>
    </submittedName>
</protein>
<keyword evidence="1" id="KW-0812">Transmembrane</keyword>
<feature type="transmembrane region" description="Helical" evidence="1">
    <location>
        <begin position="6"/>
        <end position="23"/>
    </location>
</feature>
<reference evidence="3" key="1">
    <citation type="journal article" date="2019" name="Int. J. Syst. Evol. Microbiol.">
        <title>The Global Catalogue of Microorganisms (GCM) 10K type strain sequencing project: providing services to taxonomists for standard genome sequencing and annotation.</title>
        <authorList>
            <consortium name="The Broad Institute Genomics Platform"/>
            <consortium name="The Broad Institute Genome Sequencing Center for Infectious Disease"/>
            <person name="Wu L."/>
            <person name="Ma J."/>
        </authorList>
    </citation>
    <scope>NUCLEOTIDE SEQUENCE [LARGE SCALE GENOMIC DNA]</scope>
    <source>
        <strain evidence="3">JCM 17983</strain>
    </source>
</reference>
<keyword evidence="3" id="KW-1185">Reference proteome</keyword>
<sequence>MAAVFIGMIVSAGAGVGVATALVRHAQRNWARRPASAVAVEA</sequence>
<proteinExistence type="predicted"/>